<keyword evidence="6" id="KW-0067">ATP-binding</keyword>
<reference evidence="8" key="4">
    <citation type="submission" date="2025-08" db="UniProtKB">
        <authorList>
            <consortium name="Ensembl"/>
        </authorList>
    </citation>
    <scope>IDENTIFICATION</scope>
</reference>
<dbReference type="Pfam" id="PF17779">
    <property type="entry name" value="WHD_NOD2"/>
    <property type="match status" value="1"/>
</dbReference>
<evidence type="ECO:0000256" key="6">
    <source>
        <dbReference type="ARBA" id="ARBA00022840"/>
    </source>
</evidence>
<dbReference type="Pfam" id="PF17776">
    <property type="entry name" value="NLRC4_HD2"/>
    <property type="match status" value="1"/>
</dbReference>
<dbReference type="Pfam" id="PF13516">
    <property type="entry name" value="LRR_6"/>
    <property type="match status" value="2"/>
</dbReference>
<reference evidence="8" key="3">
    <citation type="submission" date="2020-05" db="EMBL/GenBank/DDBJ databases">
        <title>Electrophorus electricus (electric eel) genome, fEleEle1, primary haplotype.</title>
        <authorList>
            <person name="Myers G."/>
            <person name="Meyer A."/>
            <person name="Fedrigo O."/>
            <person name="Formenti G."/>
            <person name="Rhie A."/>
            <person name="Tracey A."/>
            <person name="Sims Y."/>
            <person name="Jarvis E.D."/>
        </authorList>
    </citation>
    <scope>NUCLEOTIDE SEQUENCE [LARGE SCALE GENOMIC DNA]</scope>
</reference>
<evidence type="ECO:0000313" key="9">
    <source>
        <dbReference type="Proteomes" id="UP000314983"/>
    </source>
</evidence>
<dbReference type="GO" id="GO:0005737">
    <property type="term" value="C:cytoplasm"/>
    <property type="evidence" value="ECO:0007669"/>
    <property type="project" value="UniProtKB-SubCell"/>
</dbReference>
<keyword evidence="5" id="KW-0547">Nucleotide-binding</keyword>
<dbReference type="Gene3D" id="3.80.10.10">
    <property type="entry name" value="Ribonuclease Inhibitor"/>
    <property type="match status" value="1"/>
</dbReference>
<dbReference type="SUPFAM" id="SSF52047">
    <property type="entry name" value="RNI-like"/>
    <property type="match status" value="1"/>
</dbReference>
<dbReference type="PROSITE" id="PS50837">
    <property type="entry name" value="NACHT"/>
    <property type="match status" value="1"/>
</dbReference>
<dbReference type="Pfam" id="PF05729">
    <property type="entry name" value="NACHT"/>
    <property type="match status" value="1"/>
</dbReference>
<dbReference type="PANTHER" id="PTHR24106">
    <property type="entry name" value="NACHT, LRR AND CARD DOMAINS-CONTAINING"/>
    <property type="match status" value="1"/>
</dbReference>
<protein>
    <recommendedName>
        <fullName evidence="7">NACHT domain-containing protein</fullName>
    </recommendedName>
</protein>
<dbReference type="Pfam" id="PF14484">
    <property type="entry name" value="FISNA"/>
    <property type="match status" value="1"/>
</dbReference>
<dbReference type="Ensembl" id="ENSEEET00000045853.2">
    <property type="protein sequence ID" value="ENSEEEP00000045346.2"/>
    <property type="gene ID" value="ENSEEEG00000021394.2"/>
</dbReference>
<evidence type="ECO:0000256" key="1">
    <source>
        <dbReference type="ARBA" id="ARBA00004496"/>
    </source>
</evidence>
<feature type="domain" description="NACHT" evidence="7">
    <location>
        <begin position="69"/>
        <end position="203"/>
    </location>
</feature>
<dbReference type="InterPro" id="IPR041075">
    <property type="entry name" value="NOD1/2_WH"/>
</dbReference>
<evidence type="ECO:0000259" key="7">
    <source>
        <dbReference type="PROSITE" id="PS50837"/>
    </source>
</evidence>
<dbReference type="InterPro" id="IPR007111">
    <property type="entry name" value="NACHT_NTPase"/>
</dbReference>
<dbReference type="Proteomes" id="UP000314983">
    <property type="component" value="Chromosome 16"/>
</dbReference>
<evidence type="ECO:0000256" key="3">
    <source>
        <dbReference type="ARBA" id="ARBA00022614"/>
    </source>
</evidence>
<dbReference type="InterPro" id="IPR032675">
    <property type="entry name" value="LRR_dom_sf"/>
</dbReference>
<sequence>YASFLSKFGTYKKEKFPLNAIFTNLIITGESNKKLSSVHEVLATEKSQSSDETGIKFSEIFGDSKGEIRTVLTKGEAGIGKTVLVQKFILDWAERNAHEDVMFLFVLPFRKLNLIEDQLWSLHELLVHLHPSLKGCRSSDYFDKTILFIFDGLEECKITMDFRHASVVSDVDTKSTVDALIINLISGMLLPSAFVWITSRPAAANLIPSKYIDRMVEIQGFGDQQKEEYFRKRVGQEDQLDRIISHIKAARSLQIMCRIPVFCWISVTVLQPWLTQESEKEIPTTLTEMYSHFLLVQTNTKNEKFDDRQENDGKKLLECNRKMILKLAELAFNQLVMGNVTFCEEDLEKCGIDVTEATVNSGLCTEILKMESKFYQRKFYCFVHLSFQEFFAALYVFYCYLCKNMDRLKILLPKTSAKVSGNISLEEIMKCVVDQALESKNGRLDLFLCFLHGILLESSQRLLQGILPHIQSNSESIKKIIQNLKRGQKKHINPERWINLSHCLIEMKDNSIQQEIQSYLKSKTKSKRLSLAHCSAMANMFQASEKVMDELDLKKYNTSEEGRRRLIPAVRNCRKAILADCNLTNQSCENITSALQSRNSPLREIDLSNNDLQHSMNLLCHGLRSSHCELEIIRLTSCMVTGESCRYLANALKENSTLRELDLSCNDLQDKGMKKICSVLKSSHSNLEVLRLSDCKLTEQSCKDIASVLQNANSYLKDLDLGDNDLKDLGVELLSVGLKSSNCSLEILRQLDLCYNYAFQELKQLFSHQTCKLK</sequence>
<dbReference type="SMART" id="SM00368">
    <property type="entry name" value="LRR_RI"/>
    <property type="match status" value="5"/>
</dbReference>
<organism evidence="8 9">
    <name type="scientific">Electrophorus electricus</name>
    <name type="common">Electric eel</name>
    <name type="synonym">Gymnotus electricus</name>
    <dbReference type="NCBI Taxonomy" id="8005"/>
    <lineage>
        <taxon>Eukaryota</taxon>
        <taxon>Metazoa</taxon>
        <taxon>Chordata</taxon>
        <taxon>Craniata</taxon>
        <taxon>Vertebrata</taxon>
        <taxon>Euteleostomi</taxon>
        <taxon>Actinopterygii</taxon>
        <taxon>Neopterygii</taxon>
        <taxon>Teleostei</taxon>
        <taxon>Ostariophysi</taxon>
        <taxon>Gymnotiformes</taxon>
        <taxon>Gymnotoidei</taxon>
        <taxon>Gymnotidae</taxon>
        <taxon>Electrophorus</taxon>
    </lineage>
</organism>
<reference evidence="8" key="5">
    <citation type="submission" date="2025-09" db="UniProtKB">
        <authorList>
            <consortium name="Ensembl"/>
        </authorList>
    </citation>
    <scope>IDENTIFICATION</scope>
</reference>
<reference evidence="9" key="1">
    <citation type="journal article" date="2014" name="Science">
        <title>Nonhuman genetics. Genomic basis for the convergent evolution of electric organs.</title>
        <authorList>
            <person name="Gallant J.R."/>
            <person name="Traeger L.L."/>
            <person name="Volkening J.D."/>
            <person name="Moffett H."/>
            <person name="Chen P.H."/>
            <person name="Novina C.D."/>
            <person name="Phillips G.N.Jr."/>
            <person name="Anand R."/>
            <person name="Wells G.B."/>
            <person name="Pinch M."/>
            <person name="Guth R."/>
            <person name="Unguez G.A."/>
            <person name="Albert J.S."/>
            <person name="Zakon H.H."/>
            <person name="Samanta M.P."/>
            <person name="Sussman M.R."/>
        </authorList>
    </citation>
    <scope>NUCLEOTIDE SEQUENCE [LARGE SCALE GENOMIC DNA]</scope>
</reference>
<evidence type="ECO:0000256" key="2">
    <source>
        <dbReference type="ARBA" id="ARBA00022490"/>
    </source>
</evidence>
<evidence type="ECO:0000313" key="8">
    <source>
        <dbReference type="Ensembl" id="ENSEEEP00000045346.2"/>
    </source>
</evidence>
<accession>A0A4W4H9V7</accession>
<reference evidence="9" key="2">
    <citation type="journal article" date="2017" name="Sci. Adv.">
        <title>A tail of two voltages: Proteomic comparison of the three electric organs of the electric eel.</title>
        <authorList>
            <person name="Traeger L.L."/>
            <person name="Sabat G."/>
            <person name="Barrett-Wilt G.A."/>
            <person name="Wells G.B."/>
            <person name="Sussman M.R."/>
        </authorList>
    </citation>
    <scope>NUCLEOTIDE SEQUENCE [LARGE SCALE GENOMIC DNA]</scope>
</reference>
<comment type="subcellular location">
    <subcellularLocation>
        <location evidence="1">Cytoplasm</location>
    </subcellularLocation>
</comment>
<keyword evidence="4" id="KW-0677">Repeat</keyword>
<dbReference type="Gene3D" id="3.40.50.300">
    <property type="entry name" value="P-loop containing nucleotide triphosphate hydrolases"/>
    <property type="match status" value="1"/>
</dbReference>
<dbReference type="FunFam" id="3.40.50.300:FF:000210">
    <property type="entry name" value="Si:dkey-16p6.1"/>
    <property type="match status" value="1"/>
</dbReference>
<dbReference type="SUPFAM" id="SSF52540">
    <property type="entry name" value="P-loop containing nucleoside triphosphate hydrolases"/>
    <property type="match status" value="1"/>
</dbReference>
<dbReference type="InterPro" id="IPR001611">
    <property type="entry name" value="Leu-rich_rpt"/>
</dbReference>
<proteinExistence type="predicted"/>
<evidence type="ECO:0000256" key="4">
    <source>
        <dbReference type="ARBA" id="ARBA00022737"/>
    </source>
</evidence>
<dbReference type="InterPro" id="IPR051261">
    <property type="entry name" value="NLR"/>
</dbReference>
<dbReference type="AlphaFoldDB" id="A0A4W4H9V7"/>
<keyword evidence="2" id="KW-0963">Cytoplasm</keyword>
<keyword evidence="3" id="KW-0433">Leucine-rich repeat</keyword>
<dbReference type="GO" id="GO:0005524">
    <property type="term" value="F:ATP binding"/>
    <property type="evidence" value="ECO:0007669"/>
    <property type="project" value="UniProtKB-KW"/>
</dbReference>
<keyword evidence="9" id="KW-1185">Reference proteome</keyword>
<dbReference type="InterPro" id="IPR041267">
    <property type="entry name" value="NLRP_HD2"/>
</dbReference>
<dbReference type="InterPro" id="IPR029495">
    <property type="entry name" value="NACHT-assoc"/>
</dbReference>
<dbReference type="InterPro" id="IPR027417">
    <property type="entry name" value="P-loop_NTPase"/>
</dbReference>
<evidence type="ECO:0000256" key="5">
    <source>
        <dbReference type="ARBA" id="ARBA00022741"/>
    </source>
</evidence>
<dbReference type="GeneTree" id="ENSGT01150000286911"/>
<name>A0A4W4H9V7_ELEEL</name>